<accession>A0ABM1QQP3</accession>
<dbReference type="PANTHER" id="PTHR11439">
    <property type="entry name" value="GAG-POL-RELATED RETROTRANSPOSON"/>
    <property type="match status" value="1"/>
</dbReference>
<proteinExistence type="predicted"/>
<dbReference type="CDD" id="cd09272">
    <property type="entry name" value="RNase_HI_RT_Ty1"/>
    <property type="match status" value="1"/>
</dbReference>
<dbReference type="InterPro" id="IPR043502">
    <property type="entry name" value="DNA/RNA_pol_sf"/>
</dbReference>
<gene>
    <name evidence="2" type="primary">LOC109127930</name>
</gene>
<dbReference type="PANTHER" id="PTHR11439:SF455">
    <property type="entry name" value="RLK (RECEPTOR-LIKE PROTEIN KINASE) 8, PUTATIVE-RELATED"/>
    <property type="match status" value="1"/>
</dbReference>
<evidence type="ECO:0000313" key="2">
    <source>
        <dbReference type="RefSeq" id="XP_019089081.1"/>
    </source>
</evidence>
<dbReference type="Proteomes" id="UP000694864">
    <property type="component" value="Chromosome 12"/>
</dbReference>
<dbReference type="SUPFAM" id="SSF56672">
    <property type="entry name" value="DNA/RNA polymerases"/>
    <property type="match status" value="1"/>
</dbReference>
<organism evidence="1 2">
    <name type="scientific">Camelina sativa</name>
    <name type="common">False flax</name>
    <name type="synonym">Myagrum sativum</name>
    <dbReference type="NCBI Taxonomy" id="90675"/>
    <lineage>
        <taxon>Eukaryota</taxon>
        <taxon>Viridiplantae</taxon>
        <taxon>Streptophyta</taxon>
        <taxon>Embryophyta</taxon>
        <taxon>Tracheophyta</taxon>
        <taxon>Spermatophyta</taxon>
        <taxon>Magnoliopsida</taxon>
        <taxon>eudicotyledons</taxon>
        <taxon>Gunneridae</taxon>
        <taxon>Pentapetalae</taxon>
        <taxon>rosids</taxon>
        <taxon>malvids</taxon>
        <taxon>Brassicales</taxon>
        <taxon>Brassicaceae</taxon>
        <taxon>Camelineae</taxon>
        <taxon>Camelina</taxon>
    </lineage>
</organism>
<dbReference type="RefSeq" id="XP_019089081.1">
    <property type="nucleotide sequence ID" value="XM_019233536.1"/>
</dbReference>
<sequence>MHEPTVSDFGLLKRILRYIKGTLHMGLYLRKSSNLSLSAYCDSDHAGCKKTRRSTTGFCVLLGPNLISWSARRQETVSNSSTKAEYRALTATAHEITWLSFLLRDLKISQQFPTLLQCDNLSTVYLSTNPALHKRSKHFDTDFHYIREQVAL</sequence>
<reference evidence="2" key="2">
    <citation type="submission" date="2025-08" db="UniProtKB">
        <authorList>
            <consortium name="RefSeq"/>
        </authorList>
    </citation>
    <scope>IDENTIFICATION</scope>
    <source>
        <tissue evidence="2">Leaf</tissue>
    </source>
</reference>
<reference evidence="1" key="1">
    <citation type="journal article" date="2014" name="Nat. Commun.">
        <title>The emerging biofuel crop Camelina sativa retains a highly undifferentiated hexaploid genome structure.</title>
        <authorList>
            <person name="Kagale S."/>
            <person name="Koh C."/>
            <person name="Nixon J."/>
            <person name="Bollina V."/>
            <person name="Clarke W.E."/>
            <person name="Tuteja R."/>
            <person name="Spillane C."/>
            <person name="Robinson S.J."/>
            <person name="Links M.G."/>
            <person name="Clarke C."/>
            <person name="Higgins E.E."/>
            <person name="Huebert T."/>
            <person name="Sharpe A.G."/>
            <person name="Parkin I.A."/>
        </authorList>
    </citation>
    <scope>NUCLEOTIDE SEQUENCE [LARGE SCALE GENOMIC DNA]</scope>
    <source>
        <strain evidence="1">cv. DH55</strain>
    </source>
</reference>
<dbReference type="GeneID" id="109127930"/>
<evidence type="ECO:0000313" key="1">
    <source>
        <dbReference type="Proteomes" id="UP000694864"/>
    </source>
</evidence>
<protein>
    <submittedName>
        <fullName evidence="2">Uncharacterized protein LOC109127930</fullName>
    </submittedName>
</protein>
<name>A0ABM1QQP3_CAMSA</name>
<keyword evidence="1" id="KW-1185">Reference proteome</keyword>